<name>A0A1G4KCC2_9SACH</name>
<evidence type="ECO:0000256" key="1">
    <source>
        <dbReference type="SAM" id="MobiDB-lite"/>
    </source>
</evidence>
<gene>
    <name evidence="2" type="ORF">LAMI_0G15412G</name>
</gene>
<evidence type="ECO:0000313" key="2">
    <source>
        <dbReference type="EMBL" id="SCV02049.1"/>
    </source>
</evidence>
<dbReference type="AlphaFoldDB" id="A0A1G4KCC2"/>
<sequence length="274" mass="30557">MASSLLTAQRLVQLAPFQQQLKTSWYLCAAAAFSVCNQPKEIPKLYHFALLSESRQEEQVMEVARQAIAIAETDQASMPQLLAHLYPSVTPFQKMVSEQFREALLKSSVLCGLPKAINSLAALKEATPNDLKPQVTELDPNDPKNALGPVRKSRKQSLEFYKEEGLEHWNHVYSKVSGKVMNNLNSSYPDLWYFALCHVYGPIIAFDEILNARETSLLIIACLVPQDVNAQLWGHLKGALNVGCSGESIEAARSMSILISKWCGVRWQGEIVKL</sequence>
<dbReference type="PANTHER" id="PTHR28180:SF2">
    <property type="entry name" value="PEROXISOMAL PROTEIN 2"/>
    <property type="match status" value="1"/>
</dbReference>
<dbReference type="EMBL" id="LT598469">
    <property type="protein sequence ID" value="SCV02049.1"/>
    <property type="molecule type" value="Genomic_DNA"/>
</dbReference>
<proteinExistence type="predicted"/>
<dbReference type="InterPro" id="IPR052999">
    <property type="entry name" value="PTS1_Protein"/>
</dbReference>
<dbReference type="Proteomes" id="UP000191024">
    <property type="component" value="Chromosome G"/>
</dbReference>
<dbReference type="PANTHER" id="PTHR28180">
    <property type="entry name" value="CONSERVED MITOCHONDRIAL PROTEIN-RELATED"/>
    <property type="match status" value="1"/>
</dbReference>
<dbReference type="SUPFAM" id="SSF69118">
    <property type="entry name" value="AhpD-like"/>
    <property type="match status" value="1"/>
</dbReference>
<organism evidence="2 3">
    <name type="scientific">Lachancea mirantina</name>
    <dbReference type="NCBI Taxonomy" id="1230905"/>
    <lineage>
        <taxon>Eukaryota</taxon>
        <taxon>Fungi</taxon>
        <taxon>Dikarya</taxon>
        <taxon>Ascomycota</taxon>
        <taxon>Saccharomycotina</taxon>
        <taxon>Saccharomycetes</taxon>
        <taxon>Saccharomycetales</taxon>
        <taxon>Saccharomycetaceae</taxon>
        <taxon>Lachancea</taxon>
    </lineage>
</organism>
<accession>A0A1G4KCC2</accession>
<reference evidence="2 3" key="1">
    <citation type="submission" date="2016-03" db="EMBL/GenBank/DDBJ databases">
        <authorList>
            <person name="Devillers H."/>
        </authorList>
    </citation>
    <scope>NUCLEOTIDE SEQUENCE [LARGE SCALE GENOMIC DNA]</scope>
    <source>
        <strain evidence="2">CBS 11717</strain>
    </source>
</reference>
<dbReference type="InterPro" id="IPR029032">
    <property type="entry name" value="AhpD-like"/>
</dbReference>
<evidence type="ECO:0000313" key="3">
    <source>
        <dbReference type="Proteomes" id="UP000191024"/>
    </source>
</evidence>
<dbReference type="Gene3D" id="1.20.1290.10">
    <property type="entry name" value="AhpD-like"/>
    <property type="match status" value="1"/>
</dbReference>
<dbReference type="OrthoDB" id="5537330at2759"/>
<protein>
    <submittedName>
        <fullName evidence="2">LAMI_0G15412g1_1</fullName>
    </submittedName>
</protein>
<feature type="region of interest" description="Disordered" evidence="1">
    <location>
        <begin position="132"/>
        <end position="151"/>
    </location>
</feature>
<keyword evidence="3" id="KW-1185">Reference proteome</keyword>